<organism evidence="4 5">
    <name type="scientific">Treponema ruminis</name>
    <dbReference type="NCBI Taxonomy" id="744515"/>
    <lineage>
        <taxon>Bacteria</taxon>
        <taxon>Pseudomonadati</taxon>
        <taxon>Spirochaetota</taxon>
        <taxon>Spirochaetia</taxon>
        <taxon>Spirochaetales</taxon>
        <taxon>Treponemataceae</taxon>
        <taxon>Treponema</taxon>
    </lineage>
</organism>
<dbReference type="SUPFAM" id="SSF54980">
    <property type="entry name" value="EF-G C-terminal domain-like"/>
    <property type="match status" value="1"/>
</dbReference>
<dbReference type="InterPro" id="IPR015796">
    <property type="entry name" value="Impact_YigZ-like"/>
</dbReference>
<protein>
    <submittedName>
        <fullName evidence="4">Putative YigZ family protein</fullName>
    </submittedName>
</protein>
<dbReference type="InterPro" id="IPR020568">
    <property type="entry name" value="Ribosomal_Su5_D2-typ_SF"/>
</dbReference>
<evidence type="ECO:0000313" key="5">
    <source>
        <dbReference type="Proteomes" id="UP000518887"/>
    </source>
</evidence>
<name>A0A7W8LM26_9SPIR</name>
<feature type="domain" description="UPF0029" evidence="3">
    <location>
        <begin position="136"/>
        <end position="191"/>
    </location>
</feature>
<dbReference type="NCBIfam" id="TIGR00257">
    <property type="entry name" value="IMPACT_YIGZ"/>
    <property type="match status" value="1"/>
</dbReference>
<comment type="similarity">
    <text evidence="1">Belongs to the IMPACT family.</text>
</comment>
<dbReference type="RefSeq" id="WP_184658993.1">
    <property type="nucleotide sequence ID" value="NZ_CP031518.1"/>
</dbReference>
<dbReference type="GO" id="GO:0006446">
    <property type="term" value="P:regulation of translational initiation"/>
    <property type="evidence" value="ECO:0007669"/>
    <property type="project" value="TreeGrafter"/>
</dbReference>
<comment type="caution">
    <text evidence="4">The sequence shown here is derived from an EMBL/GenBank/DDBJ whole genome shotgun (WGS) entry which is preliminary data.</text>
</comment>
<evidence type="ECO:0000256" key="1">
    <source>
        <dbReference type="ARBA" id="ARBA00007665"/>
    </source>
</evidence>
<dbReference type="Gene3D" id="3.30.230.30">
    <property type="entry name" value="Impact, N-terminal domain"/>
    <property type="match status" value="1"/>
</dbReference>
<dbReference type="Proteomes" id="UP000518887">
    <property type="component" value="Unassembled WGS sequence"/>
</dbReference>
<keyword evidence="5" id="KW-1185">Reference proteome</keyword>
<dbReference type="InterPro" id="IPR036956">
    <property type="entry name" value="Impact_N_sf"/>
</dbReference>
<dbReference type="AlphaFoldDB" id="A0A7W8LM26"/>
<proteinExistence type="inferred from homology"/>
<dbReference type="InterPro" id="IPR015269">
    <property type="entry name" value="UPF0029_Impact_C"/>
</dbReference>
<dbReference type="InterPro" id="IPR023582">
    <property type="entry name" value="Impact"/>
</dbReference>
<accession>A0A7W8LM26</accession>
<sequence>MKIPKDYFSTEETIKGSRFLSELFPISSQAEVREKIKAQKQKYADATHVCHAFICGKNAEIMGMSDDGEPGGTAGRPMLDVLKGSGATNLLVTITRWFGGTLLGTGGLVHAYGDGVKNVLATAEFEELIEKSTFSLSCDYQQYQVVKKIFEGFTLYKTAEDFGEVISIKGEIAATDFEGFKQRIFDSSNGKVNVTG</sequence>
<gene>
    <name evidence="4" type="ORF">HNP76_001437</name>
</gene>
<evidence type="ECO:0000259" key="2">
    <source>
        <dbReference type="Pfam" id="PF01205"/>
    </source>
</evidence>
<dbReference type="InterPro" id="IPR035647">
    <property type="entry name" value="EFG_III/V"/>
</dbReference>
<dbReference type="EMBL" id="JACHFQ010000004">
    <property type="protein sequence ID" value="MBB5226069.1"/>
    <property type="molecule type" value="Genomic_DNA"/>
</dbReference>
<evidence type="ECO:0000259" key="3">
    <source>
        <dbReference type="Pfam" id="PF09186"/>
    </source>
</evidence>
<reference evidence="4 5" key="1">
    <citation type="submission" date="2020-08" db="EMBL/GenBank/DDBJ databases">
        <title>Genomic Encyclopedia of Type Strains, Phase IV (KMG-IV): sequencing the most valuable type-strain genomes for metagenomic binning, comparative biology and taxonomic classification.</title>
        <authorList>
            <person name="Goeker M."/>
        </authorList>
    </citation>
    <scope>NUCLEOTIDE SEQUENCE [LARGE SCALE GENOMIC DNA]</scope>
    <source>
        <strain evidence="4 5">DSM 103462</strain>
    </source>
</reference>
<dbReference type="GO" id="GO:0005737">
    <property type="term" value="C:cytoplasm"/>
    <property type="evidence" value="ECO:0007669"/>
    <property type="project" value="TreeGrafter"/>
</dbReference>
<dbReference type="InterPro" id="IPR001498">
    <property type="entry name" value="Impact_N"/>
</dbReference>
<dbReference type="Pfam" id="PF01205">
    <property type="entry name" value="Impact_N"/>
    <property type="match status" value="1"/>
</dbReference>
<dbReference type="Pfam" id="PF09186">
    <property type="entry name" value="DUF1949"/>
    <property type="match status" value="1"/>
</dbReference>
<dbReference type="PANTHER" id="PTHR16301">
    <property type="entry name" value="IMPACT-RELATED"/>
    <property type="match status" value="1"/>
</dbReference>
<evidence type="ECO:0000313" key="4">
    <source>
        <dbReference type="EMBL" id="MBB5226069.1"/>
    </source>
</evidence>
<feature type="domain" description="Impact N-terminal" evidence="2">
    <location>
        <begin position="15"/>
        <end position="120"/>
    </location>
</feature>
<dbReference type="Gene3D" id="3.30.70.240">
    <property type="match status" value="1"/>
</dbReference>
<dbReference type="PANTHER" id="PTHR16301:SF20">
    <property type="entry name" value="IMPACT FAMILY MEMBER YIGZ"/>
    <property type="match status" value="1"/>
</dbReference>
<dbReference type="SUPFAM" id="SSF54211">
    <property type="entry name" value="Ribosomal protein S5 domain 2-like"/>
    <property type="match status" value="1"/>
</dbReference>